<feature type="compositionally biased region" description="Polar residues" evidence="1">
    <location>
        <begin position="194"/>
        <end position="204"/>
    </location>
</feature>
<evidence type="ECO:0000256" key="1">
    <source>
        <dbReference type="SAM" id="MobiDB-lite"/>
    </source>
</evidence>
<evidence type="ECO:0000313" key="5">
    <source>
        <dbReference type="Proteomes" id="UP000482209"/>
    </source>
</evidence>
<feature type="transmembrane region" description="Helical" evidence="2">
    <location>
        <begin position="318"/>
        <end position="344"/>
    </location>
</feature>
<keyword evidence="2" id="KW-0472">Membrane</keyword>
<accession>A0A6L5XXR0</accession>
<dbReference type="EMBL" id="VUMT01000008">
    <property type="protein sequence ID" value="MSS63552.1"/>
    <property type="molecule type" value="Genomic_DNA"/>
</dbReference>
<dbReference type="InterPro" id="IPR037250">
    <property type="entry name" value="NEAT_dom_sf"/>
</dbReference>
<gene>
    <name evidence="4" type="ORF">FYJ58_06630</name>
</gene>
<reference evidence="4 5" key="1">
    <citation type="submission" date="2019-08" db="EMBL/GenBank/DDBJ databases">
        <title>In-depth cultivation of the pig gut microbiome towards novel bacterial diversity and tailored functional studies.</title>
        <authorList>
            <person name="Wylensek D."/>
            <person name="Hitch T.C.A."/>
            <person name="Clavel T."/>
        </authorList>
    </citation>
    <scope>NUCLEOTIDE SEQUENCE [LARGE SCALE GENOMIC DNA]</scope>
    <source>
        <strain evidence="4 5">WCA-693-APC-MOT-I</strain>
    </source>
</reference>
<dbReference type="InterPro" id="IPR020985">
    <property type="entry name" value="Cell_surface_Shp_haem-bd"/>
</dbReference>
<feature type="compositionally biased region" description="Basic and acidic residues" evidence="1">
    <location>
        <begin position="184"/>
        <end position="193"/>
    </location>
</feature>
<proteinExistence type="predicted"/>
<keyword evidence="5" id="KW-1185">Reference proteome</keyword>
<keyword evidence="2" id="KW-0812">Transmembrane</keyword>
<dbReference type="RefSeq" id="WP_154518955.1">
    <property type="nucleotide sequence ID" value="NZ_VUMT01000008.1"/>
</dbReference>
<feature type="region of interest" description="Disordered" evidence="1">
    <location>
        <begin position="230"/>
        <end position="251"/>
    </location>
</feature>
<organism evidence="4 5">
    <name type="scientific">Velocimicrobium porci</name>
    <dbReference type="NCBI Taxonomy" id="2606634"/>
    <lineage>
        <taxon>Bacteria</taxon>
        <taxon>Bacillati</taxon>
        <taxon>Bacillota</taxon>
        <taxon>Clostridia</taxon>
        <taxon>Lachnospirales</taxon>
        <taxon>Lachnospiraceae</taxon>
        <taxon>Velocimicrobium</taxon>
    </lineage>
</organism>
<evidence type="ECO:0000313" key="4">
    <source>
        <dbReference type="EMBL" id="MSS63552.1"/>
    </source>
</evidence>
<dbReference type="GO" id="GO:0020037">
    <property type="term" value="F:heme binding"/>
    <property type="evidence" value="ECO:0007669"/>
    <property type="project" value="InterPro"/>
</dbReference>
<dbReference type="Proteomes" id="UP000482209">
    <property type="component" value="Unassembled WGS sequence"/>
</dbReference>
<feature type="region of interest" description="Disordered" evidence="1">
    <location>
        <begin position="181"/>
        <end position="209"/>
    </location>
</feature>
<dbReference type="Gene3D" id="2.60.40.1850">
    <property type="match status" value="1"/>
</dbReference>
<feature type="domain" description="Cell surface protein Shp haem-binding" evidence="3">
    <location>
        <begin position="38"/>
        <end position="179"/>
    </location>
</feature>
<keyword evidence="2" id="KW-1133">Transmembrane helix</keyword>
<protein>
    <recommendedName>
        <fullName evidence="3">Cell surface protein Shp haem-binding domain-containing protein</fullName>
    </recommendedName>
</protein>
<dbReference type="AlphaFoldDB" id="A0A6L5XXR0"/>
<feature type="compositionally biased region" description="Polar residues" evidence="1">
    <location>
        <begin position="238"/>
        <end position="249"/>
    </location>
</feature>
<sequence>MKQKIISLHRAIGISMLLIIGTAGIFCKTSALANGIGTAYIALTIPSYKHPITGEIEDSGKNEGIGQGMTESVLNPKALIEKEKSGKIYATVRFYLTDNISKVSFQTQKKGTSKWTKSPSKVMQENIGNKYCTDYRFQIPDQTAIVRTEFYVTAMGRNVIFYFTFSDLKEGSGDFIVTVSSEGGENKNNKGAEKTTSSNTTATEVKNKKIQKNGITGQIQKNKSDIVENQVEEKETSLNKSVENNSTSQKVEDAEEKIVQLESMTATGAELIEQADGLVYSDSTENGLAESDKEVKETDDNKKENINSGSVAALPWTLVWQCILIITIPPCLIGASIIGGICFIKRMEDLK</sequence>
<comment type="caution">
    <text evidence="4">The sequence shown here is derived from an EMBL/GenBank/DDBJ whole genome shotgun (WGS) entry which is preliminary data.</text>
</comment>
<evidence type="ECO:0000256" key="2">
    <source>
        <dbReference type="SAM" id="Phobius"/>
    </source>
</evidence>
<dbReference type="Pfam" id="PF11545">
    <property type="entry name" value="HemeBinding_Shp"/>
    <property type="match status" value="1"/>
</dbReference>
<name>A0A6L5XXR0_9FIRM</name>
<evidence type="ECO:0000259" key="3">
    <source>
        <dbReference type="Pfam" id="PF11545"/>
    </source>
</evidence>